<protein>
    <submittedName>
        <fullName evidence="2">Uncharacterized protein</fullName>
    </submittedName>
</protein>
<proteinExistence type="predicted"/>
<comment type="caution">
    <text evidence="2">The sequence shown here is derived from an EMBL/GenBank/DDBJ whole genome shotgun (WGS) entry which is preliminary data.</text>
</comment>
<feature type="region of interest" description="Disordered" evidence="1">
    <location>
        <begin position="377"/>
        <end position="400"/>
    </location>
</feature>
<dbReference type="AlphaFoldDB" id="A0A9P4T7V3"/>
<organism evidence="2 3">
    <name type="scientific">Curvularia kusanoi</name>
    <name type="common">Cochliobolus kusanoi</name>
    <dbReference type="NCBI Taxonomy" id="90978"/>
    <lineage>
        <taxon>Eukaryota</taxon>
        <taxon>Fungi</taxon>
        <taxon>Dikarya</taxon>
        <taxon>Ascomycota</taxon>
        <taxon>Pezizomycotina</taxon>
        <taxon>Dothideomycetes</taxon>
        <taxon>Pleosporomycetidae</taxon>
        <taxon>Pleosporales</taxon>
        <taxon>Pleosporineae</taxon>
        <taxon>Pleosporaceae</taxon>
        <taxon>Curvularia</taxon>
    </lineage>
</organism>
<evidence type="ECO:0000313" key="3">
    <source>
        <dbReference type="Proteomes" id="UP000801428"/>
    </source>
</evidence>
<dbReference type="Proteomes" id="UP000801428">
    <property type="component" value="Unassembled WGS sequence"/>
</dbReference>
<feature type="region of interest" description="Disordered" evidence="1">
    <location>
        <begin position="166"/>
        <end position="262"/>
    </location>
</feature>
<evidence type="ECO:0000256" key="1">
    <source>
        <dbReference type="SAM" id="MobiDB-lite"/>
    </source>
</evidence>
<gene>
    <name evidence="2" type="ORF">E8E13_004759</name>
</gene>
<evidence type="ECO:0000313" key="2">
    <source>
        <dbReference type="EMBL" id="KAF2997131.1"/>
    </source>
</evidence>
<feature type="compositionally biased region" description="Low complexity" evidence="1">
    <location>
        <begin position="167"/>
        <end position="195"/>
    </location>
</feature>
<reference evidence="2" key="1">
    <citation type="submission" date="2019-04" db="EMBL/GenBank/DDBJ databases">
        <title>Sequencing of skin fungus with MAO and IRED activity.</title>
        <authorList>
            <person name="Marsaioli A.J."/>
            <person name="Bonatto J.M.C."/>
            <person name="Reis Junior O."/>
        </authorList>
    </citation>
    <scope>NUCLEOTIDE SEQUENCE</scope>
    <source>
        <strain evidence="2">30M1</strain>
    </source>
</reference>
<name>A0A9P4T7V3_CURKU</name>
<accession>A0A9P4T7V3</accession>
<keyword evidence="3" id="KW-1185">Reference proteome</keyword>
<sequence length="400" mass="43158">MVFKALPLPDSELTFLTRQAVSESRKRGRAAADVDGEHSCLQKKKRRLRLFLITSRLSPQYSHPATNIVDRGSSKIAVWVKQKAVGRNLLRKAAVLNHVRRSAVAERDAVSRRRLLVEQEKEQRQLELARLTFDYGAVDTHTRPVHSPAELVPPLATIRNASHVIISGSPTSSPAGSPTASRSPSPTSTSPSPTGLKETVAPSPNAAYALSPPRSHHPYEPHLPSPLGLSNYDALDAEASDAGPSSSTDLYADLDDDGEEDRYSSFWDEEEDVDSHARFDSPFAPLLSTSDAQSMEIKGVSHEADAFEESDGAGSAQGRMDVDGEGAHAVCQASPLDAKRAAAERWYYRSPSVGGLLAVRYPGAPVPSEERCCVPETPPVAPRLVPASMSPNFRAVDEGG</sequence>
<dbReference type="OrthoDB" id="5387995at2759"/>
<dbReference type="EMBL" id="SWKU01000024">
    <property type="protein sequence ID" value="KAF2997131.1"/>
    <property type="molecule type" value="Genomic_DNA"/>
</dbReference>